<reference evidence="1 2" key="1">
    <citation type="journal article" date="2022" name="bioRxiv">
        <title>The genome of the oomycete Peronosclerospora sorghi, a cosmopolitan pathogen of maize and sorghum, is inflated with dispersed pseudogenes.</title>
        <authorList>
            <person name="Fletcher K."/>
            <person name="Martin F."/>
            <person name="Isakeit T."/>
            <person name="Cavanaugh K."/>
            <person name="Magill C."/>
            <person name="Michelmore R."/>
        </authorList>
    </citation>
    <scope>NUCLEOTIDE SEQUENCE [LARGE SCALE GENOMIC DNA]</scope>
    <source>
        <strain evidence="1">P6</strain>
    </source>
</reference>
<sequence length="473" mass="54239">MLDVTEALDVSELKSFIQHDDDWGDLELGQLDPGASMFPASLFDKTEGERKQWTVAWTESMAPSPHEKDEEHLVARVSREPFENGTDKFLRLTEPTATQFDALIASLTHGDTKQRGRTSCGKANEIKPKRAPPSEAKAKLRNYERRSRRKREHTMISMKKAVAMLEAQIKTLCASEQRDTHLIKHKIATLIMEATDLANANFQLQKAIDEHQFFHSMLQIEYNHRDRMPHCAVGEAFSDLSSWRPLDESTCLRLMRDSFLEIEAFSTSEDFVSSGWDICGWREKRKLVGNKVKFIFHKTFAKDCSEALAARSWEMRAVQDQATEYFGHSLDVQVQVVQRIENNVVVVRRKIKHPVDKWVHYTIYLLFRTKTRDGHLVCIRDMNPKDTDALHLLAGSSATAPSPCVIWSKAFIWWKFTTLPEKEDEQHERGFEVEYGGSLSSASQADAAFWMREVLVLALRWENLVVGPLITLS</sequence>
<comment type="caution">
    <text evidence="1">The sequence shown here is derived from an EMBL/GenBank/DDBJ whole genome shotgun (WGS) entry which is preliminary data.</text>
</comment>
<dbReference type="Proteomes" id="UP001163321">
    <property type="component" value="Chromosome 7"/>
</dbReference>
<evidence type="ECO:0000313" key="1">
    <source>
        <dbReference type="EMBL" id="KAI9909394.1"/>
    </source>
</evidence>
<name>A0ACC0VTZ2_9STRA</name>
<protein>
    <submittedName>
        <fullName evidence="1">Uncharacterized protein</fullName>
    </submittedName>
</protein>
<proteinExistence type="predicted"/>
<dbReference type="EMBL" id="CM047586">
    <property type="protein sequence ID" value="KAI9909394.1"/>
    <property type="molecule type" value="Genomic_DNA"/>
</dbReference>
<gene>
    <name evidence="1" type="ORF">PsorP6_014526</name>
</gene>
<accession>A0ACC0VTZ2</accession>
<organism evidence="1 2">
    <name type="scientific">Peronosclerospora sorghi</name>
    <dbReference type="NCBI Taxonomy" id="230839"/>
    <lineage>
        <taxon>Eukaryota</taxon>
        <taxon>Sar</taxon>
        <taxon>Stramenopiles</taxon>
        <taxon>Oomycota</taxon>
        <taxon>Peronosporomycetes</taxon>
        <taxon>Peronosporales</taxon>
        <taxon>Peronosporaceae</taxon>
        <taxon>Peronosclerospora</taxon>
    </lineage>
</organism>
<keyword evidence="2" id="KW-1185">Reference proteome</keyword>
<evidence type="ECO:0000313" key="2">
    <source>
        <dbReference type="Proteomes" id="UP001163321"/>
    </source>
</evidence>